<name>A0A9Q1H4X3_HOLLE</name>
<dbReference type="PROSITE" id="PS51532">
    <property type="entry name" value="PITH"/>
    <property type="match status" value="1"/>
</dbReference>
<reference evidence="3" key="1">
    <citation type="submission" date="2021-10" db="EMBL/GenBank/DDBJ databases">
        <title>Tropical sea cucumber genome reveals ecological adaptation and Cuvierian tubules defense mechanism.</title>
        <authorList>
            <person name="Chen T."/>
        </authorList>
    </citation>
    <scope>NUCLEOTIDE SEQUENCE</scope>
    <source>
        <strain evidence="3">Nanhai2018</strain>
        <tissue evidence="3">Muscle</tissue>
    </source>
</reference>
<feature type="domain" description="PITH" evidence="2">
    <location>
        <begin position="17"/>
        <end position="189"/>
    </location>
</feature>
<dbReference type="EMBL" id="JAIZAY010000011">
    <property type="protein sequence ID" value="KAJ8032983.1"/>
    <property type="molecule type" value="Genomic_DNA"/>
</dbReference>
<evidence type="ECO:0000256" key="1">
    <source>
        <dbReference type="ARBA" id="ARBA00025788"/>
    </source>
</evidence>
<keyword evidence="4" id="KW-1185">Reference proteome</keyword>
<dbReference type="InterPro" id="IPR045099">
    <property type="entry name" value="PITH1-like"/>
</dbReference>
<dbReference type="OrthoDB" id="2635at2759"/>
<dbReference type="GO" id="GO:0080090">
    <property type="term" value="P:regulation of primary metabolic process"/>
    <property type="evidence" value="ECO:0007669"/>
    <property type="project" value="UniProtKB-ARBA"/>
</dbReference>
<gene>
    <name evidence="3" type="ORF">HOLleu_23088</name>
</gene>
<dbReference type="GO" id="GO:0005634">
    <property type="term" value="C:nucleus"/>
    <property type="evidence" value="ECO:0007669"/>
    <property type="project" value="TreeGrafter"/>
</dbReference>
<comment type="similarity">
    <text evidence="1">Belongs to the PITHD1 family.</text>
</comment>
<dbReference type="FunFam" id="2.60.120.470:FF:000002">
    <property type="entry name" value="PITH domain-containing protein 1"/>
    <property type="match status" value="1"/>
</dbReference>
<dbReference type="PANTHER" id="PTHR12175">
    <property type="entry name" value="AD039 HT014 THIOREDOXIN FAMILY TRP26"/>
    <property type="match status" value="1"/>
</dbReference>
<dbReference type="GO" id="GO:0045654">
    <property type="term" value="P:positive regulation of megakaryocyte differentiation"/>
    <property type="evidence" value="ECO:0007669"/>
    <property type="project" value="UniProtKB-ARBA"/>
</dbReference>
<dbReference type="InterPro" id="IPR008979">
    <property type="entry name" value="Galactose-bd-like_sf"/>
</dbReference>
<accession>A0A9Q1H4X3</accession>
<evidence type="ECO:0000313" key="3">
    <source>
        <dbReference type="EMBL" id="KAJ8032983.1"/>
    </source>
</evidence>
<dbReference type="SUPFAM" id="SSF49785">
    <property type="entry name" value="Galactose-binding domain-like"/>
    <property type="match status" value="1"/>
</dbReference>
<evidence type="ECO:0000313" key="4">
    <source>
        <dbReference type="Proteomes" id="UP001152320"/>
    </source>
</evidence>
<dbReference type="AlphaFoldDB" id="A0A9Q1H4X3"/>
<dbReference type="GO" id="GO:0060255">
    <property type="term" value="P:regulation of macromolecule metabolic process"/>
    <property type="evidence" value="ECO:0007669"/>
    <property type="project" value="UniProtKB-ARBA"/>
</dbReference>
<dbReference type="Proteomes" id="UP001152320">
    <property type="component" value="Chromosome 11"/>
</dbReference>
<dbReference type="InterPro" id="IPR037047">
    <property type="entry name" value="PITH_dom_sf"/>
</dbReference>
<comment type="caution">
    <text evidence="3">The sequence shown here is derived from an EMBL/GenBank/DDBJ whole genome shotgun (WGS) entry which is preliminary data.</text>
</comment>
<dbReference type="PANTHER" id="PTHR12175:SF1">
    <property type="entry name" value="PITH DOMAIN-CONTAINING PROTEIN 1"/>
    <property type="match status" value="1"/>
</dbReference>
<dbReference type="InterPro" id="IPR010400">
    <property type="entry name" value="PITH_dom"/>
</dbReference>
<dbReference type="Pfam" id="PF06201">
    <property type="entry name" value="PITH"/>
    <property type="match status" value="1"/>
</dbReference>
<dbReference type="Gene3D" id="2.60.120.470">
    <property type="entry name" value="PITH domain"/>
    <property type="match status" value="1"/>
</dbReference>
<dbReference type="GO" id="GO:0005737">
    <property type="term" value="C:cytoplasm"/>
    <property type="evidence" value="ECO:0007669"/>
    <property type="project" value="UniProtKB-ARBA"/>
</dbReference>
<sequence length="208" mass="23892">MSHGHPHGHCSDHAHEHEDLERGTMFSLYTKIHIDRVECLNEVTEGSGKEVFKAWENRLNFEKFVESDDDEELLFNIPFTGNVKLKGIVVIGGEDDTHPAAMKLYKNRPHMTFDEASLQADQEFEMQPDRTGDIDYHVKVAKFNSVYHLSIHFPRNFGAESTKIYYIGLRGEFTQVQRDGIVITAYEARANPADHKTNLLDSVQHHVR</sequence>
<evidence type="ECO:0000259" key="2">
    <source>
        <dbReference type="PROSITE" id="PS51532"/>
    </source>
</evidence>
<organism evidence="3 4">
    <name type="scientific">Holothuria leucospilota</name>
    <name type="common">Black long sea cucumber</name>
    <name type="synonym">Mertensiothuria leucospilota</name>
    <dbReference type="NCBI Taxonomy" id="206669"/>
    <lineage>
        <taxon>Eukaryota</taxon>
        <taxon>Metazoa</taxon>
        <taxon>Echinodermata</taxon>
        <taxon>Eleutherozoa</taxon>
        <taxon>Echinozoa</taxon>
        <taxon>Holothuroidea</taxon>
        <taxon>Aspidochirotacea</taxon>
        <taxon>Aspidochirotida</taxon>
        <taxon>Holothuriidae</taxon>
        <taxon>Holothuria</taxon>
    </lineage>
</organism>
<proteinExistence type="inferred from homology"/>
<protein>
    <submittedName>
        <fullName evidence="3">PITH domain-containing protein 1</fullName>
    </submittedName>
</protein>